<feature type="compositionally biased region" description="Pro residues" evidence="1">
    <location>
        <begin position="365"/>
        <end position="388"/>
    </location>
</feature>
<reference evidence="4 5" key="1">
    <citation type="submission" date="2019-02" db="EMBL/GenBank/DDBJ databases">
        <title>Deep-cultivation of Planctomycetes and their phenomic and genomic characterization uncovers novel biology.</title>
        <authorList>
            <person name="Wiegand S."/>
            <person name="Jogler M."/>
            <person name="Boedeker C."/>
            <person name="Pinto D."/>
            <person name="Vollmers J."/>
            <person name="Rivas-Marin E."/>
            <person name="Kohn T."/>
            <person name="Peeters S.H."/>
            <person name="Heuer A."/>
            <person name="Rast P."/>
            <person name="Oberbeckmann S."/>
            <person name="Bunk B."/>
            <person name="Jeske O."/>
            <person name="Meyerdierks A."/>
            <person name="Storesund J.E."/>
            <person name="Kallscheuer N."/>
            <person name="Luecker S."/>
            <person name="Lage O.M."/>
            <person name="Pohl T."/>
            <person name="Merkel B.J."/>
            <person name="Hornburger P."/>
            <person name="Mueller R.-W."/>
            <person name="Bruemmer F."/>
            <person name="Labrenz M."/>
            <person name="Spormann A.M."/>
            <person name="Op den Camp H."/>
            <person name="Overmann J."/>
            <person name="Amann R."/>
            <person name="Jetten M.S.M."/>
            <person name="Mascher T."/>
            <person name="Medema M.H."/>
            <person name="Devos D.P."/>
            <person name="Kaster A.-K."/>
            <person name="Ovreas L."/>
            <person name="Rohde M."/>
            <person name="Galperin M.Y."/>
            <person name="Jogler C."/>
        </authorList>
    </citation>
    <scope>NUCLEOTIDE SEQUENCE [LARGE SCALE GENOMIC DNA]</scope>
    <source>
        <strain evidence="4 5">Pla175</strain>
    </source>
</reference>
<keyword evidence="2" id="KW-0732">Signal</keyword>
<dbReference type="OrthoDB" id="259211at2"/>
<proteinExistence type="predicted"/>
<sequence length="774" mass="81051" precursor="true">MRKLLRALKPLAALVAVMALGCAGLPRIDPSGDRLLVFPQSSASPAPVAPAYGQGGAPAGNVVAPPVYSNASDGLGDLMFGPATPAAAAGPVAQPPGERVVMTPERLLAPVGTEVVLRAGICGDDNYLKANRRIEWMLGQQGSGEFVTVGEQGERDFARLPWSVPKKIDNQYVVGYTSPFHTCLRRGTDDPSDDLQVRRGDAWVTLTSPAEGTSYVTAFAPAVDGWPSRRATAIVYWVDAQWQFPGPVSAAAGQPATLVTTVTRQSDGAPIAGWIVRYESQDGAARLGYQAGAVAEATTDNRGRASMEVAPVNPGGGTSNIRVTIVRPEQAGVAASPRVEVASGATAVTWSGSGPMGPPVVVTPSPLPGTTPSQPVPPSPTEPAPSLPPEYVVPAPTGPPVQIPSDTGRPELEVTLKQNTPGSLRVGDSFEVEITVRNRGDGVAKNITVRDRFDAGLTSPIDQNGSRKLEYNQMPDLKPGESERVRLPFEVTGPGRHCNEVTVTADGASEAYERLCVDATEVQAELRINAVGTARAEVGQEFEYKSVVENVGQVAVENLVVELRYDPALRPTSAQAGSTQLSDGTFRWILSRLEPGEKQEFAMVGVCDQPNPQAQIILSARADRTPEKSMPWVIEVLPPGRVSPADGAGGPANSPIGVEIDFTGGRTQVGQNSIVYVYLTNGPTPQTGVSVRVEMPAGLQPNLAGIKSPTAPSPNPPWIQFAPIASMAAGEQLTITIPVQAAAAGPAAVRAQIATQAQPTPVTIEGAPLQISPR</sequence>
<dbReference type="PROSITE" id="PS51257">
    <property type="entry name" value="PROKAR_LIPOPROTEIN"/>
    <property type="match status" value="1"/>
</dbReference>
<evidence type="ECO:0000256" key="2">
    <source>
        <dbReference type="SAM" id="SignalP"/>
    </source>
</evidence>
<dbReference type="InterPro" id="IPR001434">
    <property type="entry name" value="OmcB-like_DUF11"/>
</dbReference>
<dbReference type="EMBL" id="CP036291">
    <property type="protein sequence ID" value="QDU90306.1"/>
    <property type="molecule type" value="Genomic_DNA"/>
</dbReference>
<feature type="domain" description="DUF11" evidence="3">
    <location>
        <begin position="417"/>
        <end position="506"/>
    </location>
</feature>
<organism evidence="4 5">
    <name type="scientific">Pirellulimonas nuda</name>
    <dbReference type="NCBI Taxonomy" id="2528009"/>
    <lineage>
        <taxon>Bacteria</taxon>
        <taxon>Pseudomonadati</taxon>
        <taxon>Planctomycetota</taxon>
        <taxon>Planctomycetia</taxon>
        <taxon>Pirellulales</taxon>
        <taxon>Lacipirellulaceae</taxon>
        <taxon>Pirellulimonas</taxon>
    </lineage>
</organism>
<protein>
    <submittedName>
        <fullName evidence="4">Large cysteine-rich periplasmic protein omcB</fullName>
    </submittedName>
</protein>
<dbReference type="PANTHER" id="PTHR34819">
    <property type="entry name" value="LARGE CYSTEINE-RICH PERIPLASMIC PROTEIN OMCB"/>
    <property type="match status" value="1"/>
</dbReference>
<dbReference type="Pfam" id="PF01345">
    <property type="entry name" value="DUF11"/>
    <property type="match status" value="1"/>
</dbReference>
<evidence type="ECO:0000256" key="1">
    <source>
        <dbReference type="SAM" id="MobiDB-lite"/>
    </source>
</evidence>
<evidence type="ECO:0000313" key="4">
    <source>
        <dbReference type="EMBL" id="QDU90306.1"/>
    </source>
</evidence>
<gene>
    <name evidence="4" type="primary">omcB_2</name>
    <name evidence="4" type="ORF">Pla175_37090</name>
</gene>
<feature type="region of interest" description="Disordered" evidence="1">
    <location>
        <begin position="349"/>
        <end position="408"/>
    </location>
</feature>
<name>A0A518DFR1_9BACT</name>
<feature type="signal peptide" evidence="2">
    <location>
        <begin position="1"/>
        <end position="19"/>
    </location>
</feature>
<dbReference type="PANTHER" id="PTHR34819:SF5">
    <property type="entry name" value="CONSERVED REPEAT DOMAIN PROTEIN"/>
    <property type="match status" value="1"/>
</dbReference>
<dbReference type="Gene3D" id="2.60.40.10">
    <property type="entry name" value="Immunoglobulins"/>
    <property type="match status" value="1"/>
</dbReference>
<dbReference type="InterPro" id="IPR013783">
    <property type="entry name" value="Ig-like_fold"/>
</dbReference>
<feature type="chain" id="PRO_5021999812" evidence="2">
    <location>
        <begin position="20"/>
        <end position="774"/>
    </location>
</feature>
<dbReference type="InterPro" id="IPR051172">
    <property type="entry name" value="Chlamydia_OmcB"/>
</dbReference>
<dbReference type="AlphaFoldDB" id="A0A518DFR1"/>
<dbReference type="Proteomes" id="UP000317429">
    <property type="component" value="Chromosome"/>
</dbReference>
<keyword evidence="5" id="KW-1185">Reference proteome</keyword>
<evidence type="ECO:0000259" key="3">
    <source>
        <dbReference type="Pfam" id="PF01345"/>
    </source>
</evidence>
<accession>A0A518DFR1</accession>
<dbReference type="KEGG" id="pnd:Pla175_37090"/>
<dbReference type="RefSeq" id="WP_145288521.1">
    <property type="nucleotide sequence ID" value="NZ_CP036291.1"/>
</dbReference>
<evidence type="ECO:0000313" key="5">
    <source>
        <dbReference type="Proteomes" id="UP000317429"/>
    </source>
</evidence>